<dbReference type="GO" id="GO:0003684">
    <property type="term" value="F:damaged DNA binding"/>
    <property type="evidence" value="ECO:0007669"/>
    <property type="project" value="InterPro"/>
</dbReference>
<keyword evidence="5" id="KW-0808">Transferase</keyword>
<dbReference type="GO" id="GO:0042276">
    <property type="term" value="P:error-prone translesion synthesis"/>
    <property type="evidence" value="ECO:0007669"/>
    <property type="project" value="TreeGrafter"/>
</dbReference>
<comment type="caution">
    <text evidence="8">The sequence shown here is derived from an EMBL/GenBank/DDBJ whole genome shotgun (WGS) entry which is preliminary data.</text>
</comment>
<feature type="coiled-coil region" evidence="6">
    <location>
        <begin position="444"/>
        <end position="474"/>
    </location>
</feature>
<dbReference type="InterPro" id="IPR017961">
    <property type="entry name" value="DNA_pol_Y-fam_little_finger"/>
</dbReference>
<dbReference type="InterPro" id="IPR001126">
    <property type="entry name" value="UmuC"/>
</dbReference>
<reference evidence="8 9" key="1">
    <citation type="submission" date="2018-11" db="EMBL/GenBank/DDBJ databases">
        <title>Genomic Encyclopedia of Type Strains, Phase IV (KMG-IV): sequencing the most valuable type-strain genomes for metagenomic binning, comparative biology and taxonomic classification.</title>
        <authorList>
            <person name="Goeker M."/>
        </authorList>
    </citation>
    <scope>NUCLEOTIDE SEQUENCE [LARGE SCALE GENOMIC DNA]</scope>
    <source>
        <strain evidence="8 9">DSM 26537</strain>
    </source>
</reference>
<accession>A0A3N1XRC0</accession>
<dbReference type="GO" id="GO:0009432">
    <property type="term" value="P:SOS response"/>
    <property type="evidence" value="ECO:0007669"/>
    <property type="project" value="TreeGrafter"/>
</dbReference>
<evidence type="ECO:0000256" key="1">
    <source>
        <dbReference type="ARBA" id="ARBA00010945"/>
    </source>
</evidence>
<dbReference type="OrthoDB" id="9808813at2"/>
<dbReference type="InterPro" id="IPR043128">
    <property type="entry name" value="Rev_trsase/Diguanyl_cyclase"/>
</dbReference>
<dbReference type="InterPro" id="IPR050116">
    <property type="entry name" value="DNA_polymerase-Y"/>
</dbReference>
<evidence type="ECO:0000259" key="7">
    <source>
        <dbReference type="PROSITE" id="PS50173"/>
    </source>
</evidence>
<keyword evidence="4" id="KW-0227">DNA damage</keyword>
<evidence type="ECO:0000256" key="2">
    <source>
        <dbReference type="ARBA" id="ARBA00022457"/>
    </source>
</evidence>
<dbReference type="Proteomes" id="UP000273083">
    <property type="component" value="Unassembled WGS sequence"/>
</dbReference>
<dbReference type="Gene3D" id="3.40.1170.60">
    <property type="match status" value="1"/>
</dbReference>
<proteinExistence type="inferred from homology"/>
<comment type="similarity">
    <text evidence="1">Belongs to the DNA polymerase type-Y family.</text>
</comment>
<dbReference type="RefSeq" id="WP_123608642.1">
    <property type="nucleotide sequence ID" value="NZ_RJVG01000003.1"/>
</dbReference>
<keyword evidence="9" id="KW-1185">Reference proteome</keyword>
<dbReference type="GO" id="GO:0005829">
    <property type="term" value="C:cytosol"/>
    <property type="evidence" value="ECO:0007669"/>
    <property type="project" value="TreeGrafter"/>
</dbReference>
<dbReference type="Pfam" id="PF00817">
    <property type="entry name" value="IMS"/>
    <property type="match status" value="1"/>
</dbReference>
<organism evidence="8 9">
    <name type="scientific">Mobilisporobacter senegalensis</name>
    <dbReference type="NCBI Taxonomy" id="1329262"/>
    <lineage>
        <taxon>Bacteria</taxon>
        <taxon>Bacillati</taxon>
        <taxon>Bacillota</taxon>
        <taxon>Clostridia</taxon>
        <taxon>Lachnospirales</taxon>
        <taxon>Lachnospiraceae</taxon>
        <taxon>Mobilisporobacter</taxon>
    </lineage>
</organism>
<dbReference type="Gene3D" id="3.30.70.270">
    <property type="match status" value="1"/>
</dbReference>
<gene>
    <name evidence="8" type="ORF">EDD66_103121</name>
</gene>
<name>A0A3N1XRC0_9FIRM</name>
<keyword evidence="3" id="KW-0548">Nucleotidyltransferase</keyword>
<evidence type="ECO:0000256" key="4">
    <source>
        <dbReference type="ARBA" id="ARBA00022763"/>
    </source>
</evidence>
<evidence type="ECO:0000256" key="5">
    <source>
        <dbReference type="ARBA" id="ARBA00022932"/>
    </source>
</evidence>
<keyword evidence="2" id="KW-0515">Mutator protein</keyword>
<dbReference type="InterPro" id="IPR043502">
    <property type="entry name" value="DNA/RNA_pol_sf"/>
</dbReference>
<dbReference type="Pfam" id="PF11799">
    <property type="entry name" value="IMS_C"/>
    <property type="match status" value="1"/>
</dbReference>
<evidence type="ECO:0000256" key="6">
    <source>
        <dbReference type="SAM" id="Coils"/>
    </source>
</evidence>
<dbReference type="GO" id="GO:0006281">
    <property type="term" value="P:DNA repair"/>
    <property type="evidence" value="ECO:0007669"/>
    <property type="project" value="InterPro"/>
</dbReference>
<dbReference type="AlphaFoldDB" id="A0A3N1XRC0"/>
<evidence type="ECO:0000256" key="3">
    <source>
        <dbReference type="ARBA" id="ARBA00022695"/>
    </source>
</evidence>
<dbReference type="EMBL" id="RJVG01000003">
    <property type="protein sequence ID" value="ROR29186.1"/>
    <property type="molecule type" value="Genomic_DNA"/>
</dbReference>
<keyword evidence="6" id="KW-0175">Coiled coil</keyword>
<dbReference type="GO" id="GO:0003887">
    <property type="term" value="F:DNA-directed DNA polymerase activity"/>
    <property type="evidence" value="ECO:0007669"/>
    <property type="project" value="UniProtKB-KW"/>
</dbReference>
<sequence>MKNRIYFAIDLKSFYAAVECMERELDPMTTNLVVADASRTEKTICLAVSPTLKSYGIPGRARLFEVVQKVKEVNASRLQKAPGRAFSGTSFCDTELKSTPSLSLDYIIAPPRMAHYIQYSTRIYNIYLKYIAPEDIHVYSIDEVFIDATDYLATYNLSARELATKLILDVFKTTGITASGGIGTNLYLSKVAMDIQAKHIPVDENGVQIAELDEMSYRRLLWPHQPLTDFWRVGRGYAKKLQEHGLFTMGDIARCSLGKSNDYYNEDLLYKLFGINAELLIDHAWGWEPCTMDIIKAYKPSTNSIGSGQVLQYAYPYNKAKLIVREMTDLLVLDLVDKRLVTDQIVLTVGYDIENLTNPEIKKSYHGTITTDHYGRSVPKSAHGTANLNRQTSSTKLIMDAITELFERIVDKNLLVRRVNIAANHVVDESTVQKKDSFEQLTLFTDYAAEQARKEEEEAELEREKKMQKAMLEIKKKYGKSAVLKGMNLEEGATTLDRNKQIGGHKA</sequence>
<dbReference type="Gene3D" id="1.10.150.20">
    <property type="entry name" value="5' to 3' exonuclease, C-terminal subdomain"/>
    <property type="match status" value="1"/>
</dbReference>
<dbReference type="PROSITE" id="PS50173">
    <property type="entry name" value="UMUC"/>
    <property type="match status" value="1"/>
</dbReference>
<dbReference type="PANTHER" id="PTHR11076">
    <property type="entry name" value="DNA REPAIR POLYMERASE UMUC / TRANSFERASE FAMILY MEMBER"/>
    <property type="match status" value="1"/>
</dbReference>
<keyword evidence="5" id="KW-0239">DNA-directed DNA polymerase</keyword>
<dbReference type="PANTHER" id="PTHR11076:SF35">
    <property type="entry name" value="DNA REPAIR PROTEIN HOMOLOG YOBH"/>
    <property type="match status" value="1"/>
</dbReference>
<feature type="domain" description="UmuC" evidence="7">
    <location>
        <begin position="6"/>
        <end position="234"/>
    </location>
</feature>
<evidence type="ECO:0000313" key="9">
    <source>
        <dbReference type="Proteomes" id="UP000273083"/>
    </source>
</evidence>
<evidence type="ECO:0000313" key="8">
    <source>
        <dbReference type="EMBL" id="ROR29186.1"/>
    </source>
</evidence>
<dbReference type="SUPFAM" id="SSF56672">
    <property type="entry name" value="DNA/RNA polymerases"/>
    <property type="match status" value="1"/>
</dbReference>
<protein>
    <submittedName>
        <fullName evidence="8">DNA polymerase V</fullName>
    </submittedName>
</protein>